<evidence type="ECO:0000313" key="2">
    <source>
        <dbReference type="EMBL" id="SNR57814.1"/>
    </source>
</evidence>
<feature type="chain" id="PRO_5012014543" description="6-bladed beta-propeller protein" evidence="1">
    <location>
        <begin position="24"/>
        <end position="414"/>
    </location>
</feature>
<sequence>MNTIVRRLLAALAPGSSSFYVLLVGCVSACTQQETGTEQVASPPSAVLAPQPSPGLNPIRPDADSADLTQYALPQRHPVSQELLINGKKYQLQLAATADSAHMLSYISTGLTGEYFAADSNFSENPRVQGPDGRYIITLTAATGQRVFRRELKKADFYRVAVPDMVVVSEPHPPRFLGYFPQLGGLAFWQDINIPNSDVGGYIFMLLDMQGELRELHFGNQFGEGRTDCEPQPSPNGRALLTCSQLLRVGQPPLRLQKPQADIALARFLSDSTLLTIYSYGEYQMARAKDGTETMEFVVPNQLQRAPNAFVQTIQGRVLTSFRYQGYSVGMGYLVPRHYVWQNQTYYLLDEAKGLRLLNKQDPTLTQEVAFRQMSKFRAPRRPTEVRFRIENFEFYADKSHPAQVRYRRLTAAG</sequence>
<dbReference type="PROSITE" id="PS51257">
    <property type="entry name" value="PROKAR_LIPOPROTEIN"/>
    <property type="match status" value="1"/>
</dbReference>
<proteinExistence type="predicted"/>
<name>A0A238XHJ6_9BACT</name>
<dbReference type="RefSeq" id="WP_089332593.1">
    <property type="nucleotide sequence ID" value="NZ_FZNS01000004.1"/>
</dbReference>
<keyword evidence="1" id="KW-0732">Signal</keyword>
<dbReference type="Proteomes" id="UP000198310">
    <property type="component" value="Unassembled WGS sequence"/>
</dbReference>
<evidence type="ECO:0000313" key="3">
    <source>
        <dbReference type="Proteomes" id="UP000198310"/>
    </source>
</evidence>
<dbReference type="AlphaFoldDB" id="A0A238XHJ6"/>
<evidence type="ECO:0000256" key="1">
    <source>
        <dbReference type="SAM" id="SignalP"/>
    </source>
</evidence>
<gene>
    <name evidence="2" type="ORF">SAMN06269173_10468</name>
</gene>
<feature type="signal peptide" evidence="1">
    <location>
        <begin position="1"/>
        <end position="23"/>
    </location>
</feature>
<organism evidence="2 3">
    <name type="scientific">Hymenobacter mucosus</name>
    <dbReference type="NCBI Taxonomy" id="1411120"/>
    <lineage>
        <taxon>Bacteria</taxon>
        <taxon>Pseudomonadati</taxon>
        <taxon>Bacteroidota</taxon>
        <taxon>Cytophagia</taxon>
        <taxon>Cytophagales</taxon>
        <taxon>Hymenobacteraceae</taxon>
        <taxon>Hymenobacter</taxon>
    </lineage>
</organism>
<reference evidence="3" key="1">
    <citation type="submission" date="2017-06" db="EMBL/GenBank/DDBJ databases">
        <authorList>
            <person name="Varghese N."/>
            <person name="Submissions S."/>
        </authorList>
    </citation>
    <scope>NUCLEOTIDE SEQUENCE [LARGE SCALE GENOMIC DNA]</scope>
    <source>
        <strain evidence="3">DSM 28041</strain>
    </source>
</reference>
<dbReference type="EMBL" id="FZNS01000004">
    <property type="protein sequence ID" value="SNR57814.1"/>
    <property type="molecule type" value="Genomic_DNA"/>
</dbReference>
<evidence type="ECO:0008006" key="4">
    <source>
        <dbReference type="Google" id="ProtNLM"/>
    </source>
</evidence>
<protein>
    <recommendedName>
        <fullName evidence="4">6-bladed beta-propeller protein</fullName>
    </recommendedName>
</protein>
<keyword evidence="3" id="KW-1185">Reference proteome</keyword>
<accession>A0A238XHJ6</accession>